<sequence>MGFGVRLGIIEFMLRSKPVDIILRLFFVSLLTVFFAAKSDGFSY</sequence>
<keyword evidence="1" id="KW-0472">Membrane</keyword>
<evidence type="ECO:0000256" key="1">
    <source>
        <dbReference type="SAM" id="Phobius"/>
    </source>
</evidence>
<organism evidence="2">
    <name type="scientific">Rhizophora mucronata</name>
    <name type="common">Asiatic mangrove</name>
    <dbReference type="NCBI Taxonomy" id="61149"/>
    <lineage>
        <taxon>Eukaryota</taxon>
        <taxon>Viridiplantae</taxon>
        <taxon>Streptophyta</taxon>
        <taxon>Embryophyta</taxon>
        <taxon>Tracheophyta</taxon>
        <taxon>Spermatophyta</taxon>
        <taxon>Magnoliopsida</taxon>
        <taxon>eudicotyledons</taxon>
        <taxon>Gunneridae</taxon>
        <taxon>Pentapetalae</taxon>
        <taxon>rosids</taxon>
        <taxon>fabids</taxon>
        <taxon>Malpighiales</taxon>
        <taxon>Rhizophoraceae</taxon>
        <taxon>Rhizophora</taxon>
    </lineage>
</organism>
<proteinExistence type="predicted"/>
<reference evidence="2" key="1">
    <citation type="submission" date="2018-02" db="EMBL/GenBank/DDBJ databases">
        <title>Rhizophora mucronata_Transcriptome.</title>
        <authorList>
            <person name="Meera S.P."/>
            <person name="Sreeshan A."/>
            <person name="Augustine A."/>
        </authorList>
    </citation>
    <scope>NUCLEOTIDE SEQUENCE</scope>
    <source>
        <tissue evidence="2">Leaf</tissue>
    </source>
</reference>
<dbReference type="EMBL" id="GGEC01003442">
    <property type="protein sequence ID" value="MBW83925.1"/>
    <property type="molecule type" value="Transcribed_RNA"/>
</dbReference>
<evidence type="ECO:0000313" key="2">
    <source>
        <dbReference type="EMBL" id="MBW83925.1"/>
    </source>
</evidence>
<name>A0A2P2IRS5_RHIMU</name>
<keyword evidence="1" id="KW-0812">Transmembrane</keyword>
<protein>
    <submittedName>
        <fullName evidence="2">Uncharacterized protein</fullName>
    </submittedName>
</protein>
<dbReference type="AlphaFoldDB" id="A0A2P2IRS5"/>
<feature type="transmembrane region" description="Helical" evidence="1">
    <location>
        <begin position="21"/>
        <end position="37"/>
    </location>
</feature>
<keyword evidence="1" id="KW-1133">Transmembrane helix</keyword>
<accession>A0A2P2IRS5</accession>